<dbReference type="Gene3D" id="1.10.443.10">
    <property type="entry name" value="Intergrase catalytic core"/>
    <property type="match status" value="1"/>
</dbReference>
<dbReference type="PROSITE" id="PS51898">
    <property type="entry name" value="TYR_RECOMBINASE"/>
    <property type="match status" value="1"/>
</dbReference>
<dbReference type="PANTHER" id="PTHR30349">
    <property type="entry name" value="PHAGE INTEGRASE-RELATED"/>
    <property type="match status" value="1"/>
</dbReference>
<reference evidence="13" key="1">
    <citation type="journal article" date="2019" name="Int. J. Syst. Evol. Microbiol.">
        <title>The Global Catalogue of Microorganisms (GCM) 10K type strain sequencing project: providing services to taxonomists for standard genome sequencing and annotation.</title>
        <authorList>
            <consortium name="The Broad Institute Genomics Platform"/>
            <consortium name="The Broad Institute Genome Sequencing Center for Infectious Disease"/>
            <person name="Wu L."/>
            <person name="Ma J."/>
        </authorList>
    </citation>
    <scope>NUCLEOTIDE SEQUENCE [LARGE SCALE GENOMIC DNA]</scope>
    <source>
        <strain evidence="13">JCM 17137</strain>
    </source>
</reference>
<keyword evidence="5 9" id="KW-0229">DNA integration</keyword>
<evidence type="ECO:0000256" key="7">
    <source>
        <dbReference type="ARBA" id="ARBA00023172"/>
    </source>
</evidence>
<dbReference type="Pfam" id="PF02899">
    <property type="entry name" value="Phage_int_SAM_1"/>
    <property type="match status" value="1"/>
</dbReference>
<sequence length="321" mass="34724">MTAAEPSPQSGHSTENTDSAESALLGEFKRYLSAELHRSPHTVRAYVGDVRALLGYLAEVGANIDELEISLLRGWLARLRDRGASRATVARRIAAARVFTAYLHRLGRLATDPGLLLASPKQQRRLPAVLEEDTVARAFAPAGEDTSPLALRRQAVVETLYATGIRVAELCGLDLDDVDRERATLRVRGKGGKERVVPIAPRALVALDHWLSRGRPCWAAGHSGAAVFLGARGGRLGTRSARRDVHGYMGALARDGERDSAADVTPHGLRHSAATHLLNGGADLRSVQEILGHSSLSSTQIYTHVSIERLTRTYNQAHPRA</sequence>
<dbReference type="EMBL" id="BAABDD010000010">
    <property type="protein sequence ID" value="GAA3745647.1"/>
    <property type="molecule type" value="Genomic_DNA"/>
</dbReference>
<accession>A0ABP7FQB6</accession>
<evidence type="ECO:0000313" key="13">
    <source>
        <dbReference type="Proteomes" id="UP001500908"/>
    </source>
</evidence>
<gene>
    <name evidence="9" type="primary">xerC</name>
    <name evidence="12" type="ORF">GCM10022402_26560</name>
</gene>
<dbReference type="HAMAP" id="MF_01808">
    <property type="entry name" value="Recomb_XerC_XerD"/>
    <property type="match status" value="1"/>
</dbReference>
<comment type="caution">
    <text evidence="12">The sequence shown here is derived from an EMBL/GenBank/DDBJ whole genome shotgun (WGS) entry which is preliminary data.</text>
</comment>
<dbReference type="InterPro" id="IPR023009">
    <property type="entry name" value="Tyrosine_recombinase_XerC/XerD"/>
</dbReference>
<dbReference type="InterPro" id="IPR004107">
    <property type="entry name" value="Integrase_SAM-like_N"/>
</dbReference>
<proteinExistence type="inferred from homology"/>
<feature type="active site" description="O-(3'-phospho-DNA)-tyrosine intermediate" evidence="9">
    <location>
        <position position="302"/>
    </location>
</feature>
<dbReference type="InterPro" id="IPR044068">
    <property type="entry name" value="CB"/>
</dbReference>
<dbReference type="Proteomes" id="UP001500908">
    <property type="component" value="Unassembled WGS sequence"/>
</dbReference>
<comment type="subcellular location">
    <subcellularLocation>
        <location evidence="1 9">Cytoplasm</location>
    </subcellularLocation>
</comment>
<protein>
    <recommendedName>
        <fullName evidence="9">Tyrosine recombinase XerC</fullName>
    </recommendedName>
</protein>
<evidence type="ECO:0000256" key="3">
    <source>
        <dbReference type="ARBA" id="ARBA00022618"/>
    </source>
</evidence>
<comment type="similarity">
    <text evidence="9">Belongs to the 'phage' integrase family. XerC subfamily.</text>
</comment>
<feature type="domain" description="Tyr recombinase" evidence="10">
    <location>
        <begin position="125"/>
        <end position="315"/>
    </location>
</feature>
<keyword evidence="3 9" id="KW-0132">Cell division</keyword>
<dbReference type="InterPro" id="IPR002104">
    <property type="entry name" value="Integrase_catalytic"/>
</dbReference>
<keyword evidence="13" id="KW-1185">Reference proteome</keyword>
<feature type="active site" evidence="9">
    <location>
        <position position="267"/>
    </location>
</feature>
<keyword evidence="7 9" id="KW-0233">DNA recombination</keyword>
<dbReference type="PROSITE" id="PS51900">
    <property type="entry name" value="CB"/>
    <property type="match status" value="1"/>
</dbReference>
<evidence type="ECO:0000256" key="5">
    <source>
        <dbReference type="ARBA" id="ARBA00022908"/>
    </source>
</evidence>
<comment type="function">
    <text evidence="9">Site-specific tyrosine recombinase, which acts by catalyzing the cutting and rejoining of the recombining DNA molecules. The XerC-XerD complex is essential to convert dimers of the bacterial chromosome into monomers to permit their segregation at cell division. It also contributes to the segregational stability of plasmids.</text>
</comment>
<evidence type="ECO:0000256" key="1">
    <source>
        <dbReference type="ARBA" id="ARBA00004496"/>
    </source>
</evidence>
<evidence type="ECO:0000256" key="8">
    <source>
        <dbReference type="ARBA" id="ARBA00023306"/>
    </source>
</evidence>
<evidence type="ECO:0000259" key="11">
    <source>
        <dbReference type="PROSITE" id="PS51900"/>
    </source>
</evidence>
<keyword evidence="8 9" id="KW-0131">Cell cycle</keyword>
<comment type="subunit">
    <text evidence="9">Forms a cyclic heterotetrameric complex composed of two molecules of XerC and two molecules of XerD.</text>
</comment>
<feature type="active site" evidence="9">
    <location>
        <position position="166"/>
    </location>
</feature>
<feature type="active site" evidence="9">
    <location>
        <position position="293"/>
    </location>
</feature>
<dbReference type="InterPro" id="IPR011010">
    <property type="entry name" value="DNA_brk_join_enz"/>
</dbReference>
<organism evidence="12 13">
    <name type="scientific">Salinactinospora qingdaonensis</name>
    <dbReference type="NCBI Taxonomy" id="702744"/>
    <lineage>
        <taxon>Bacteria</taxon>
        <taxon>Bacillati</taxon>
        <taxon>Actinomycetota</taxon>
        <taxon>Actinomycetes</taxon>
        <taxon>Streptosporangiales</taxon>
        <taxon>Nocardiopsidaceae</taxon>
        <taxon>Salinactinospora</taxon>
    </lineage>
</organism>
<evidence type="ECO:0000256" key="2">
    <source>
        <dbReference type="ARBA" id="ARBA00022490"/>
    </source>
</evidence>
<name>A0ABP7FQB6_9ACTN</name>
<dbReference type="InterPro" id="IPR010998">
    <property type="entry name" value="Integrase_recombinase_N"/>
</dbReference>
<evidence type="ECO:0000313" key="12">
    <source>
        <dbReference type="EMBL" id="GAA3745647.1"/>
    </source>
</evidence>
<evidence type="ECO:0000256" key="6">
    <source>
        <dbReference type="ARBA" id="ARBA00023125"/>
    </source>
</evidence>
<evidence type="ECO:0000256" key="4">
    <source>
        <dbReference type="ARBA" id="ARBA00022829"/>
    </source>
</evidence>
<feature type="active site" evidence="9">
    <location>
        <position position="190"/>
    </location>
</feature>
<evidence type="ECO:0000256" key="9">
    <source>
        <dbReference type="HAMAP-Rule" id="MF_01808"/>
    </source>
</evidence>
<feature type="domain" description="Core-binding (CB)" evidence="11">
    <location>
        <begin position="19"/>
        <end position="104"/>
    </location>
</feature>
<dbReference type="Pfam" id="PF00589">
    <property type="entry name" value="Phage_integrase"/>
    <property type="match status" value="1"/>
</dbReference>
<dbReference type="PANTHER" id="PTHR30349:SF77">
    <property type="entry name" value="TYROSINE RECOMBINASE XERC"/>
    <property type="match status" value="1"/>
</dbReference>
<dbReference type="CDD" id="cd00798">
    <property type="entry name" value="INT_XerDC_C"/>
    <property type="match status" value="1"/>
</dbReference>
<feature type="active site" evidence="9">
    <location>
        <position position="270"/>
    </location>
</feature>
<keyword evidence="6 9" id="KW-0238">DNA-binding</keyword>
<evidence type="ECO:0000259" key="10">
    <source>
        <dbReference type="PROSITE" id="PS51898"/>
    </source>
</evidence>
<keyword evidence="4 9" id="KW-0159">Chromosome partition</keyword>
<dbReference type="InterPro" id="IPR013762">
    <property type="entry name" value="Integrase-like_cat_sf"/>
</dbReference>
<dbReference type="SUPFAM" id="SSF56349">
    <property type="entry name" value="DNA breaking-rejoining enzymes"/>
    <property type="match status" value="1"/>
</dbReference>
<dbReference type="InterPro" id="IPR050090">
    <property type="entry name" value="Tyrosine_recombinase_XerCD"/>
</dbReference>
<dbReference type="Gene3D" id="1.10.150.130">
    <property type="match status" value="1"/>
</dbReference>
<keyword evidence="2 9" id="KW-0963">Cytoplasm</keyword>